<feature type="domain" description="DDE-1" evidence="1">
    <location>
        <begin position="19"/>
        <end position="158"/>
    </location>
</feature>
<keyword evidence="3" id="KW-1185">Reference proteome</keyword>
<gene>
    <name evidence="2" type="ORF">PR048_004049</name>
</gene>
<dbReference type="InterPro" id="IPR004875">
    <property type="entry name" value="DDE_SF_endonuclease_dom"/>
</dbReference>
<dbReference type="EMBL" id="JARBHB010000002">
    <property type="protein sequence ID" value="KAJ8891521.1"/>
    <property type="molecule type" value="Genomic_DNA"/>
</dbReference>
<reference evidence="2 3" key="1">
    <citation type="submission" date="2023-02" db="EMBL/GenBank/DDBJ databases">
        <title>LHISI_Scaffold_Assembly.</title>
        <authorList>
            <person name="Stuart O.P."/>
            <person name="Cleave R."/>
            <person name="Magrath M.J.L."/>
            <person name="Mikheyev A.S."/>
        </authorList>
    </citation>
    <scope>NUCLEOTIDE SEQUENCE [LARGE SCALE GENOMIC DNA]</scope>
    <source>
        <strain evidence="2">Daus_M_001</strain>
        <tissue evidence="2">Leg muscle</tissue>
    </source>
</reference>
<dbReference type="Proteomes" id="UP001159363">
    <property type="component" value="Chromosome 2"/>
</dbReference>
<comment type="caution">
    <text evidence="2">The sequence shown here is derived from an EMBL/GenBank/DDBJ whole genome shotgun (WGS) entry which is preliminary data.</text>
</comment>
<protein>
    <recommendedName>
        <fullName evidence="1">DDE-1 domain-containing protein</fullName>
    </recommendedName>
</protein>
<evidence type="ECO:0000259" key="1">
    <source>
        <dbReference type="Pfam" id="PF03184"/>
    </source>
</evidence>
<name>A0ABQ9I4D0_9NEOP</name>
<accession>A0ABQ9I4D0</accession>
<organism evidence="2 3">
    <name type="scientific">Dryococelus australis</name>
    <dbReference type="NCBI Taxonomy" id="614101"/>
    <lineage>
        <taxon>Eukaryota</taxon>
        <taxon>Metazoa</taxon>
        <taxon>Ecdysozoa</taxon>
        <taxon>Arthropoda</taxon>
        <taxon>Hexapoda</taxon>
        <taxon>Insecta</taxon>
        <taxon>Pterygota</taxon>
        <taxon>Neoptera</taxon>
        <taxon>Polyneoptera</taxon>
        <taxon>Phasmatodea</taxon>
        <taxon>Verophasmatodea</taxon>
        <taxon>Anareolatae</taxon>
        <taxon>Phasmatidae</taxon>
        <taxon>Eurycanthinae</taxon>
        <taxon>Dryococelus</taxon>
    </lineage>
</organism>
<evidence type="ECO:0000313" key="2">
    <source>
        <dbReference type="EMBL" id="KAJ8891521.1"/>
    </source>
</evidence>
<sequence>MPLLQGCNNVYEIAMSNEKETLTVMFTFGAVDGSVCPPMILYNCKWLLSDIVQSVPDSWGIGCSDSGWKKSEVFYEFAANFFHYHLVKTDVKFPVILFLDGPKSHLTFQFSELCTELQIILVALYPNGTRILQPADVAVFWSIKNEWKTGVLNCCREHPSESVTRIAPVLGKIVQERIKTKNLKNGFRVLSHGTLVA</sequence>
<proteinExistence type="predicted"/>
<dbReference type="Pfam" id="PF03184">
    <property type="entry name" value="DDE_1"/>
    <property type="match status" value="1"/>
</dbReference>
<evidence type="ECO:0000313" key="3">
    <source>
        <dbReference type="Proteomes" id="UP001159363"/>
    </source>
</evidence>